<dbReference type="Gene3D" id="3.20.20.300">
    <property type="entry name" value="Glycoside hydrolase, family 3, N-terminal domain"/>
    <property type="match status" value="1"/>
</dbReference>
<dbReference type="PANTHER" id="PTHR42715:SF10">
    <property type="entry name" value="BETA-GLUCOSIDASE"/>
    <property type="match status" value="1"/>
</dbReference>
<evidence type="ECO:0000256" key="6">
    <source>
        <dbReference type="RuleBase" id="RU361161"/>
    </source>
</evidence>
<dbReference type="InterPro" id="IPR013783">
    <property type="entry name" value="Ig-like_fold"/>
</dbReference>
<dbReference type="SUPFAM" id="SSF51445">
    <property type="entry name" value="(Trans)glycosidases"/>
    <property type="match status" value="1"/>
</dbReference>
<evidence type="ECO:0000259" key="7">
    <source>
        <dbReference type="SMART" id="SM01217"/>
    </source>
</evidence>
<keyword evidence="3" id="KW-0119">Carbohydrate metabolism</keyword>
<dbReference type="InterPro" id="IPR019800">
    <property type="entry name" value="Glyco_hydro_3_AS"/>
</dbReference>
<dbReference type="GO" id="GO:0008422">
    <property type="term" value="F:beta-glucosidase activity"/>
    <property type="evidence" value="ECO:0007669"/>
    <property type="project" value="UniProtKB-ARBA"/>
</dbReference>
<keyword evidence="6 8" id="KW-0326">Glycosidase</keyword>
<evidence type="ECO:0000256" key="4">
    <source>
        <dbReference type="ARBA" id="ARBA00058905"/>
    </source>
</evidence>
<dbReference type="InterPro" id="IPR050288">
    <property type="entry name" value="Cellulose_deg_GH3"/>
</dbReference>
<evidence type="ECO:0000313" key="9">
    <source>
        <dbReference type="Proteomes" id="UP000523079"/>
    </source>
</evidence>
<dbReference type="Pfam" id="PF00933">
    <property type="entry name" value="Glyco_hydro_3"/>
    <property type="match status" value="1"/>
</dbReference>
<dbReference type="InterPro" id="IPR001764">
    <property type="entry name" value="Glyco_hydro_3_N"/>
</dbReference>
<feature type="domain" description="Fibronectin type III-like" evidence="7">
    <location>
        <begin position="603"/>
        <end position="673"/>
    </location>
</feature>
<dbReference type="EMBL" id="JACGWT010000002">
    <property type="protein sequence ID" value="MBA8793556.1"/>
    <property type="molecule type" value="Genomic_DNA"/>
</dbReference>
<dbReference type="FunFam" id="2.60.40.10:FF:000495">
    <property type="entry name" value="Periplasmic beta-glucosidase"/>
    <property type="match status" value="1"/>
</dbReference>
<evidence type="ECO:0000256" key="2">
    <source>
        <dbReference type="ARBA" id="ARBA00022801"/>
    </source>
</evidence>
<dbReference type="Proteomes" id="UP000523079">
    <property type="component" value="Unassembled WGS sequence"/>
</dbReference>
<sequence length="763" mass="80856">MATEHEAHGELDRLVGELTLEEKAALTLGSDFWHTAGVPRLGIEPIMVSDGPHGLRAQLDESDHVGIGGSAPATCFPTASAIASAWDPELLADVGVALAAEARALGVSVVLGPGVNMKRSPLCGRNFEYFSEDPFLAGELAVALVEAVQSRGVGTSLKHFAANNQETDRLRVSAEVDERTLREIYLPAFEAVVTRAQPWTVMCAYNKLNGTYASEHRWLLTDLLRGEWGFTGLVVSDWGAVHDRVAALRAGLDLEMPPALGTSDVAVVEAVRSGALDEAVLDTAVRRVLALVERTAAGRDGRAAGELDEQTRADHHRLARRAACASAVLLKNEDGLLPLDPPPGSTVAVIGEFARTPRCQGAGSSQVNPTRLDLPLDELRVAVEPEVTVEFAAGFRLDDEQVDPALQAEAVELASTAERVVVFLGLPDAAESEGFDREHLALPANQLELLRAVAAVHDQVAVVLVGGSTVQLSSWESDATAILNCWLSGQAAGGAVADLLLGRATPGGKLAETIPVRLEDNSSYLNFPGEEQVVRYGEGVFVGYRGYDAAHQPVSHPFGFGLSYTTFALTDVEVLQRGSVAGGDLAVEVAVTVTNTGDRPGAEVVQVYVGDDTATVARPVRELKGFRRVELAPGEHARIEISLDERSFAFWSTRLGRWVVEAGTFTIDVGTSSRDLVSSTPVKLEAPSIAAPITADSTLQEWFADPVGRAVLTTDTPVGALADSDLLKIIGTMPMSSLALFGGAFGFDRAALDRLVAAVDAAR</sequence>
<dbReference type="PANTHER" id="PTHR42715">
    <property type="entry name" value="BETA-GLUCOSIDASE"/>
    <property type="match status" value="1"/>
</dbReference>
<comment type="similarity">
    <text evidence="1 6">Belongs to the glycosyl hydrolase 3 family.</text>
</comment>
<dbReference type="Pfam" id="PF01915">
    <property type="entry name" value="Glyco_hydro_3_C"/>
    <property type="match status" value="1"/>
</dbReference>
<dbReference type="RefSeq" id="WP_182559159.1">
    <property type="nucleotide sequence ID" value="NZ_JACGWT010000002.1"/>
</dbReference>
<name>A0A7W3IQT4_9ACTN</name>
<dbReference type="InterPro" id="IPR036962">
    <property type="entry name" value="Glyco_hydro_3_N_sf"/>
</dbReference>
<dbReference type="Pfam" id="PF14310">
    <property type="entry name" value="Fn3-like"/>
    <property type="match status" value="1"/>
</dbReference>
<evidence type="ECO:0000256" key="1">
    <source>
        <dbReference type="ARBA" id="ARBA00005336"/>
    </source>
</evidence>
<comment type="function">
    <text evidence="4">Catalyzes the hydrolysis of a non-reducing terminal alpha-L-arabinopyranosidic linkage in ginsenoside Rb2 (alpha-L-arabinopyranosyl-(1-&gt;6)-alpha-D-glucopyranosyl) to release alpha-D-glucopyranosyl (Rd). It is not able to hydrolyze alpha-L-arabinofuranosyl-(1-&gt;6)-alpha-D-glucopyranosyl (Rc).</text>
</comment>
<dbReference type="GO" id="GO:0005975">
    <property type="term" value="P:carbohydrate metabolic process"/>
    <property type="evidence" value="ECO:0007669"/>
    <property type="project" value="InterPro"/>
</dbReference>
<dbReference type="Gene3D" id="2.60.40.10">
    <property type="entry name" value="Immunoglobulins"/>
    <property type="match status" value="1"/>
</dbReference>
<gene>
    <name evidence="8" type="ORF">FHX74_001161</name>
</gene>
<dbReference type="InterPro" id="IPR017853">
    <property type="entry name" value="GH"/>
</dbReference>
<dbReference type="InterPro" id="IPR002772">
    <property type="entry name" value="Glyco_hydro_3_C"/>
</dbReference>
<evidence type="ECO:0000256" key="3">
    <source>
        <dbReference type="ARBA" id="ARBA00023277"/>
    </source>
</evidence>
<dbReference type="PROSITE" id="PS00775">
    <property type="entry name" value="GLYCOSYL_HYDROL_F3"/>
    <property type="match status" value="1"/>
</dbReference>
<organism evidence="8 9">
    <name type="scientific">Microlunatus kandeliicorticis</name>
    <dbReference type="NCBI Taxonomy" id="1759536"/>
    <lineage>
        <taxon>Bacteria</taxon>
        <taxon>Bacillati</taxon>
        <taxon>Actinomycetota</taxon>
        <taxon>Actinomycetes</taxon>
        <taxon>Propionibacteriales</taxon>
        <taxon>Propionibacteriaceae</taxon>
        <taxon>Microlunatus</taxon>
    </lineage>
</organism>
<proteinExistence type="inferred from homology"/>
<keyword evidence="9" id="KW-1185">Reference proteome</keyword>
<dbReference type="InterPro" id="IPR036881">
    <property type="entry name" value="Glyco_hydro_3_C_sf"/>
</dbReference>
<protein>
    <recommendedName>
        <fullName evidence="5">Exo-alpha-(1-&gt;6)-L-arabinopyranosidase</fullName>
    </recommendedName>
</protein>
<reference evidence="8 9" key="1">
    <citation type="submission" date="2020-07" db="EMBL/GenBank/DDBJ databases">
        <title>Sequencing the genomes of 1000 actinobacteria strains.</title>
        <authorList>
            <person name="Klenk H.-P."/>
        </authorList>
    </citation>
    <scope>NUCLEOTIDE SEQUENCE [LARGE SCALE GENOMIC DNA]</scope>
    <source>
        <strain evidence="8 9">DSM 100723</strain>
    </source>
</reference>
<comment type="caution">
    <text evidence="8">The sequence shown here is derived from an EMBL/GenBank/DDBJ whole genome shotgun (WGS) entry which is preliminary data.</text>
</comment>
<dbReference type="Gene3D" id="3.40.50.1700">
    <property type="entry name" value="Glycoside hydrolase family 3 C-terminal domain"/>
    <property type="match status" value="1"/>
</dbReference>
<dbReference type="SMART" id="SM01217">
    <property type="entry name" value="Fn3_like"/>
    <property type="match status" value="1"/>
</dbReference>
<keyword evidence="2 6" id="KW-0378">Hydrolase</keyword>
<evidence type="ECO:0000313" key="8">
    <source>
        <dbReference type="EMBL" id="MBA8793556.1"/>
    </source>
</evidence>
<dbReference type="PRINTS" id="PR00133">
    <property type="entry name" value="GLHYDRLASE3"/>
</dbReference>
<dbReference type="SUPFAM" id="SSF52279">
    <property type="entry name" value="Beta-D-glucan exohydrolase, C-terminal domain"/>
    <property type="match status" value="1"/>
</dbReference>
<accession>A0A7W3IQT4</accession>
<dbReference type="AlphaFoldDB" id="A0A7W3IQT4"/>
<dbReference type="InterPro" id="IPR026891">
    <property type="entry name" value="Fn3-like"/>
</dbReference>
<evidence type="ECO:0000256" key="5">
    <source>
        <dbReference type="ARBA" id="ARBA00074219"/>
    </source>
</evidence>